<name>A0A2V3II48_9FLOR</name>
<keyword evidence="3 7" id="KW-0812">Transmembrane</keyword>
<comment type="subcellular location">
    <subcellularLocation>
        <location evidence="1 7">Membrane</location>
        <topology evidence="1 7">Single-pass type I membrane protein</topology>
    </subcellularLocation>
</comment>
<sequence length="220" mass="24671">MSYLCCMLPALLVLGMLHEAYSVQISMMFGARKCFMEQVPRGATIYAEVHTFSASNPLDIDVFITNERGIVVANKAAITDHKFTIQGSTNNQGKPPFETYRLCFLHQPHPHQVTTPGETRVSFNVRIGGGGVGAQRVELLKRDHMDLTNDKIHNLEQDLNRLLLQIDDLKHQEEMLSRYNSATSRHLVTLSSLTSVIIVAIGVMQFDAVKLALRKRKVIP</sequence>
<evidence type="ECO:0000256" key="5">
    <source>
        <dbReference type="ARBA" id="ARBA00022989"/>
    </source>
</evidence>
<gene>
    <name evidence="12" type="ORF">BWQ96_08546</name>
</gene>
<keyword evidence="5 9" id="KW-1133">Transmembrane helix</keyword>
<comment type="similarity">
    <text evidence="2 7">Belongs to the EMP24/GP25L family.</text>
</comment>
<dbReference type="Proteomes" id="UP000247409">
    <property type="component" value="Unassembled WGS sequence"/>
</dbReference>
<feature type="coiled-coil region" evidence="8">
    <location>
        <begin position="145"/>
        <end position="172"/>
    </location>
</feature>
<reference evidence="12 13" key="1">
    <citation type="journal article" date="2018" name="Mol. Biol. Evol.">
        <title>Analysis of the draft genome of the red seaweed Gracilariopsis chorda provides insights into genome size evolution in Rhodophyta.</title>
        <authorList>
            <person name="Lee J."/>
            <person name="Yang E.C."/>
            <person name="Graf L."/>
            <person name="Yang J.H."/>
            <person name="Qiu H."/>
            <person name="Zel Zion U."/>
            <person name="Chan C.X."/>
            <person name="Stephens T.G."/>
            <person name="Weber A.P.M."/>
            <person name="Boo G.H."/>
            <person name="Boo S.M."/>
            <person name="Kim K.M."/>
            <person name="Shin Y."/>
            <person name="Jung M."/>
            <person name="Lee S.J."/>
            <person name="Yim H.S."/>
            <person name="Lee J.H."/>
            <person name="Bhattacharya D."/>
            <person name="Yoon H.S."/>
        </authorList>
    </citation>
    <scope>NUCLEOTIDE SEQUENCE [LARGE SCALE GENOMIC DNA]</scope>
    <source>
        <strain evidence="12 13">SKKU-2015</strain>
        <tissue evidence="12">Whole body</tissue>
    </source>
</reference>
<evidence type="ECO:0000256" key="3">
    <source>
        <dbReference type="ARBA" id="ARBA00022692"/>
    </source>
</evidence>
<evidence type="ECO:0000256" key="8">
    <source>
        <dbReference type="SAM" id="Coils"/>
    </source>
</evidence>
<evidence type="ECO:0000256" key="1">
    <source>
        <dbReference type="ARBA" id="ARBA00004479"/>
    </source>
</evidence>
<evidence type="ECO:0000256" key="10">
    <source>
        <dbReference type="SAM" id="SignalP"/>
    </source>
</evidence>
<feature type="chain" id="PRO_5015933346" description="GOLD domain-containing protein" evidence="10">
    <location>
        <begin position="23"/>
        <end position="220"/>
    </location>
</feature>
<keyword evidence="13" id="KW-1185">Reference proteome</keyword>
<protein>
    <recommendedName>
        <fullName evidence="11">GOLD domain-containing protein</fullName>
    </recommendedName>
</protein>
<evidence type="ECO:0000256" key="9">
    <source>
        <dbReference type="SAM" id="Phobius"/>
    </source>
</evidence>
<keyword evidence="8" id="KW-0175">Coiled coil</keyword>
<dbReference type="PROSITE" id="PS50866">
    <property type="entry name" value="GOLD"/>
    <property type="match status" value="1"/>
</dbReference>
<feature type="transmembrane region" description="Helical" evidence="9">
    <location>
        <begin position="187"/>
        <end position="206"/>
    </location>
</feature>
<evidence type="ECO:0000256" key="7">
    <source>
        <dbReference type="RuleBase" id="RU003827"/>
    </source>
</evidence>
<dbReference type="Pfam" id="PF01105">
    <property type="entry name" value="EMP24_GP25L"/>
    <property type="match status" value="1"/>
</dbReference>
<dbReference type="GO" id="GO:0016020">
    <property type="term" value="C:membrane"/>
    <property type="evidence" value="ECO:0007669"/>
    <property type="project" value="UniProtKB-SubCell"/>
</dbReference>
<dbReference type="OrthoDB" id="759142at2759"/>
<dbReference type="EMBL" id="NBIV01000198">
    <property type="protein sequence ID" value="PXF41757.1"/>
    <property type="molecule type" value="Genomic_DNA"/>
</dbReference>
<proteinExistence type="inferred from homology"/>
<dbReference type="AlphaFoldDB" id="A0A2V3II48"/>
<evidence type="ECO:0000256" key="2">
    <source>
        <dbReference type="ARBA" id="ARBA00007104"/>
    </source>
</evidence>
<feature type="signal peptide" evidence="10">
    <location>
        <begin position="1"/>
        <end position="22"/>
    </location>
</feature>
<comment type="caution">
    <text evidence="12">The sequence shown here is derived from an EMBL/GenBank/DDBJ whole genome shotgun (WGS) entry which is preliminary data.</text>
</comment>
<evidence type="ECO:0000259" key="11">
    <source>
        <dbReference type="PROSITE" id="PS50866"/>
    </source>
</evidence>
<dbReference type="InterPro" id="IPR009038">
    <property type="entry name" value="GOLD_dom"/>
</dbReference>
<organism evidence="12 13">
    <name type="scientific">Gracilariopsis chorda</name>
    <dbReference type="NCBI Taxonomy" id="448386"/>
    <lineage>
        <taxon>Eukaryota</taxon>
        <taxon>Rhodophyta</taxon>
        <taxon>Florideophyceae</taxon>
        <taxon>Rhodymeniophycidae</taxon>
        <taxon>Gracilariales</taxon>
        <taxon>Gracilariaceae</taxon>
        <taxon>Gracilariopsis</taxon>
    </lineage>
</organism>
<feature type="domain" description="GOLD" evidence="11">
    <location>
        <begin position="32"/>
        <end position="127"/>
    </location>
</feature>
<dbReference type="InterPro" id="IPR015720">
    <property type="entry name" value="Emp24-like"/>
</dbReference>
<accession>A0A2V3II48</accession>
<keyword evidence="4 10" id="KW-0732">Signal</keyword>
<evidence type="ECO:0000256" key="6">
    <source>
        <dbReference type="ARBA" id="ARBA00023136"/>
    </source>
</evidence>
<evidence type="ECO:0000256" key="4">
    <source>
        <dbReference type="ARBA" id="ARBA00022729"/>
    </source>
</evidence>
<dbReference type="SMART" id="SM01190">
    <property type="entry name" value="EMP24_GP25L"/>
    <property type="match status" value="1"/>
</dbReference>
<evidence type="ECO:0000313" key="12">
    <source>
        <dbReference type="EMBL" id="PXF41757.1"/>
    </source>
</evidence>
<keyword evidence="6 9" id="KW-0472">Membrane</keyword>
<evidence type="ECO:0000313" key="13">
    <source>
        <dbReference type="Proteomes" id="UP000247409"/>
    </source>
</evidence>
<dbReference type="PANTHER" id="PTHR22811">
    <property type="entry name" value="TRANSMEMBRANE EMP24 DOMAIN-CONTAINING PROTEIN"/>
    <property type="match status" value="1"/>
</dbReference>